<feature type="compositionally biased region" description="Basic residues" evidence="1">
    <location>
        <begin position="80"/>
        <end position="89"/>
    </location>
</feature>
<protein>
    <submittedName>
        <fullName evidence="2">Uncharacterized protein</fullName>
    </submittedName>
</protein>
<comment type="caution">
    <text evidence="2">The sequence shown here is derived from an EMBL/GenBank/DDBJ whole genome shotgun (WGS) entry which is preliminary data.</text>
</comment>
<sequence>MGEGRRLGVLRGAVAKRDECTFTISFQEKALGNRQYSNVTVVNQWRKRRKHPGKEQTEKSGLVVEMWREKRDPGSDARGKYKRGIHRKSRRKLEGSDEIKIEIEFEAGQSQRKIEGRAPEKEGQEKALTSVPIHLEVSARL</sequence>
<dbReference type="AlphaFoldDB" id="A0A8J2KUC9"/>
<proteinExistence type="predicted"/>
<reference evidence="2" key="1">
    <citation type="submission" date="2021-06" db="EMBL/GenBank/DDBJ databases">
        <authorList>
            <person name="Hodson N. C."/>
            <person name="Mongue J. A."/>
            <person name="Jaron S. K."/>
        </authorList>
    </citation>
    <scope>NUCLEOTIDE SEQUENCE</scope>
</reference>
<evidence type="ECO:0000256" key="1">
    <source>
        <dbReference type="SAM" id="MobiDB-lite"/>
    </source>
</evidence>
<name>A0A8J2KUC9_9HEXA</name>
<dbReference type="Proteomes" id="UP000708208">
    <property type="component" value="Unassembled WGS sequence"/>
</dbReference>
<dbReference type="EMBL" id="CAJVCH010530376">
    <property type="protein sequence ID" value="CAG7823712.1"/>
    <property type="molecule type" value="Genomic_DNA"/>
</dbReference>
<feature type="region of interest" description="Disordered" evidence="1">
    <location>
        <begin position="70"/>
        <end position="89"/>
    </location>
</feature>
<evidence type="ECO:0000313" key="3">
    <source>
        <dbReference type="Proteomes" id="UP000708208"/>
    </source>
</evidence>
<keyword evidence="3" id="KW-1185">Reference proteome</keyword>
<feature type="compositionally biased region" description="Basic and acidic residues" evidence="1">
    <location>
        <begin position="70"/>
        <end position="79"/>
    </location>
</feature>
<evidence type="ECO:0000313" key="2">
    <source>
        <dbReference type="EMBL" id="CAG7823712.1"/>
    </source>
</evidence>
<gene>
    <name evidence="2" type="ORF">AFUS01_LOCUS33913</name>
</gene>
<accession>A0A8J2KUC9</accession>
<organism evidence="2 3">
    <name type="scientific">Allacma fusca</name>
    <dbReference type="NCBI Taxonomy" id="39272"/>
    <lineage>
        <taxon>Eukaryota</taxon>
        <taxon>Metazoa</taxon>
        <taxon>Ecdysozoa</taxon>
        <taxon>Arthropoda</taxon>
        <taxon>Hexapoda</taxon>
        <taxon>Collembola</taxon>
        <taxon>Symphypleona</taxon>
        <taxon>Sminthuridae</taxon>
        <taxon>Allacma</taxon>
    </lineage>
</organism>